<dbReference type="Gene3D" id="3.30.1490.190">
    <property type="match status" value="1"/>
</dbReference>
<dbReference type="InterPro" id="IPR036388">
    <property type="entry name" value="WH-like_DNA-bd_sf"/>
</dbReference>
<evidence type="ECO:0000256" key="1">
    <source>
        <dbReference type="ARBA" id="ARBA00007957"/>
    </source>
</evidence>
<dbReference type="SUPFAM" id="SSF46785">
    <property type="entry name" value="Winged helix' DNA-binding domain"/>
    <property type="match status" value="1"/>
</dbReference>
<evidence type="ECO:0000256" key="5">
    <source>
        <dbReference type="ARBA" id="ARBA00023015"/>
    </source>
</evidence>
<evidence type="ECO:0000256" key="7">
    <source>
        <dbReference type="ARBA" id="ARBA00023163"/>
    </source>
</evidence>
<organism evidence="9 10">
    <name type="scientific">Clostridium ljungdahlii</name>
    <dbReference type="NCBI Taxonomy" id="1538"/>
    <lineage>
        <taxon>Bacteria</taxon>
        <taxon>Bacillati</taxon>
        <taxon>Bacillota</taxon>
        <taxon>Clostridia</taxon>
        <taxon>Eubacteriales</taxon>
        <taxon>Clostridiaceae</taxon>
        <taxon>Clostridium</taxon>
    </lineage>
</organism>
<sequence>MDNLTSIFREKKLKLTPQRIAVYKYLQSTKKHPSAETIYKALQLEYPTMSLATVYKALKTLVDVNLVQEINIGEGNFRYDGNVHPHSHIQCIVCEKVDDVEGICFASLNDKIKDCVDYEVLSNQVYFYGICKDCQKNSKE</sequence>
<dbReference type="OrthoDB" id="8659436at2"/>
<comment type="cofactor">
    <cofactor evidence="8">
        <name>Zn(2+)</name>
        <dbReference type="ChEBI" id="CHEBI:29105"/>
    </cofactor>
    <text evidence="8">Binds 1 zinc ion per subunit.</text>
</comment>
<dbReference type="PANTHER" id="PTHR33202:SF8">
    <property type="entry name" value="PEROXIDE-RESPONSIVE REPRESSOR PERR"/>
    <property type="match status" value="1"/>
</dbReference>
<dbReference type="GO" id="GO:0000976">
    <property type="term" value="F:transcription cis-regulatory region binding"/>
    <property type="evidence" value="ECO:0007669"/>
    <property type="project" value="TreeGrafter"/>
</dbReference>
<dbReference type="InterPro" id="IPR043135">
    <property type="entry name" value="Fur_C"/>
</dbReference>
<feature type="binding site" evidence="8">
    <location>
        <position position="134"/>
    </location>
    <ligand>
        <name>Zn(2+)</name>
        <dbReference type="ChEBI" id="CHEBI:29105"/>
    </ligand>
</feature>
<keyword evidence="5" id="KW-0805">Transcription regulation</keyword>
<dbReference type="EMBL" id="LITT01000035">
    <property type="protein sequence ID" value="OAA84890.1"/>
    <property type="molecule type" value="Genomic_DNA"/>
</dbReference>
<dbReference type="GO" id="GO:0008270">
    <property type="term" value="F:zinc ion binding"/>
    <property type="evidence" value="ECO:0007669"/>
    <property type="project" value="TreeGrafter"/>
</dbReference>
<dbReference type="GO" id="GO:0045892">
    <property type="term" value="P:negative regulation of DNA-templated transcription"/>
    <property type="evidence" value="ECO:0007669"/>
    <property type="project" value="TreeGrafter"/>
</dbReference>
<gene>
    <name evidence="9" type="primary">perR</name>
    <name evidence="9" type="ORF">WY13_02793</name>
</gene>
<dbReference type="InterPro" id="IPR002481">
    <property type="entry name" value="FUR"/>
</dbReference>
<dbReference type="Pfam" id="PF01475">
    <property type="entry name" value="FUR"/>
    <property type="match status" value="1"/>
</dbReference>
<keyword evidence="2" id="KW-0678">Repressor</keyword>
<dbReference type="PATRIC" id="fig|1538.10.peg.2693"/>
<proteinExistence type="inferred from homology"/>
<feature type="binding site" evidence="8">
    <location>
        <position position="94"/>
    </location>
    <ligand>
        <name>Zn(2+)</name>
        <dbReference type="ChEBI" id="CHEBI:29105"/>
    </ligand>
</feature>
<evidence type="ECO:0000313" key="10">
    <source>
        <dbReference type="Proteomes" id="UP000077407"/>
    </source>
</evidence>
<dbReference type="FunFam" id="1.10.10.10:FF:000051">
    <property type="entry name" value="Fur family transcriptional regulator"/>
    <property type="match status" value="1"/>
</dbReference>
<evidence type="ECO:0000256" key="3">
    <source>
        <dbReference type="ARBA" id="ARBA00022723"/>
    </source>
</evidence>
<keyword evidence="6" id="KW-0238">DNA-binding</keyword>
<comment type="caution">
    <text evidence="9">The sequence shown here is derived from an EMBL/GenBank/DDBJ whole genome shotgun (WGS) entry which is preliminary data.</text>
</comment>
<dbReference type="CDD" id="cd07153">
    <property type="entry name" value="Fur_like"/>
    <property type="match status" value="1"/>
</dbReference>
<dbReference type="InterPro" id="IPR036390">
    <property type="entry name" value="WH_DNA-bd_sf"/>
</dbReference>
<reference evidence="9 10" key="1">
    <citation type="journal article" date="2015" name="Biotechnol. Bioeng.">
        <title>Genome sequence and phenotypic characterization of Caulobacter segnis.</title>
        <authorList>
            <person name="Patel S."/>
            <person name="Fletcher B."/>
            <person name="Scott D.C."/>
            <person name="Ely B."/>
        </authorList>
    </citation>
    <scope>NUCLEOTIDE SEQUENCE [LARGE SCALE GENOMIC DNA]</scope>
    <source>
        <strain evidence="9 10">ERI-2</strain>
    </source>
</reference>
<evidence type="ECO:0000313" key="9">
    <source>
        <dbReference type="EMBL" id="OAA84890.1"/>
    </source>
</evidence>
<dbReference type="AlphaFoldDB" id="A0A168MM81"/>
<protein>
    <submittedName>
        <fullName evidence="9">Transcriptional regulator PerR</fullName>
    </submittedName>
</protein>
<dbReference type="PANTHER" id="PTHR33202">
    <property type="entry name" value="ZINC UPTAKE REGULATION PROTEIN"/>
    <property type="match status" value="1"/>
</dbReference>
<dbReference type="Proteomes" id="UP000077407">
    <property type="component" value="Unassembled WGS sequence"/>
</dbReference>
<dbReference type="GO" id="GO:1900376">
    <property type="term" value="P:regulation of secondary metabolite biosynthetic process"/>
    <property type="evidence" value="ECO:0007669"/>
    <property type="project" value="TreeGrafter"/>
</dbReference>
<feature type="binding site" evidence="8">
    <location>
        <position position="131"/>
    </location>
    <ligand>
        <name>Zn(2+)</name>
        <dbReference type="ChEBI" id="CHEBI:29105"/>
    </ligand>
</feature>
<evidence type="ECO:0000256" key="2">
    <source>
        <dbReference type="ARBA" id="ARBA00022491"/>
    </source>
</evidence>
<dbReference type="GO" id="GO:0003700">
    <property type="term" value="F:DNA-binding transcription factor activity"/>
    <property type="evidence" value="ECO:0007669"/>
    <property type="project" value="InterPro"/>
</dbReference>
<keyword evidence="7" id="KW-0804">Transcription</keyword>
<accession>A0A168MM81</accession>
<keyword evidence="3 8" id="KW-0479">Metal-binding</keyword>
<keyword evidence="4 8" id="KW-0862">Zinc</keyword>
<evidence type="ECO:0000256" key="6">
    <source>
        <dbReference type="ARBA" id="ARBA00023125"/>
    </source>
</evidence>
<evidence type="ECO:0000256" key="4">
    <source>
        <dbReference type="ARBA" id="ARBA00022833"/>
    </source>
</evidence>
<dbReference type="RefSeq" id="WP_063556160.1">
    <property type="nucleotide sequence ID" value="NZ_LITT01000035.1"/>
</dbReference>
<name>A0A168MM81_9CLOT</name>
<comment type="similarity">
    <text evidence="1">Belongs to the Fur family.</text>
</comment>
<feature type="binding site" evidence="8">
    <location>
        <position position="91"/>
    </location>
    <ligand>
        <name>Zn(2+)</name>
        <dbReference type="ChEBI" id="CHEBI:29105"/>
    </ligand>
</feature>
<evidence type="ECO:0000256" key="8">
    <source>
        <dbReference type="PIRSR" id="PIRSR602481-1"/>
    </source>
</evidence>
<dbReference type="Gene3D" id="1.10.10.10">
    <property type="entry name" value="Winged helix-like DNA-binding domain superfamily/Winged helix DNA-binding domain"/>
    <property type="match status" value="1"/>
</dbReference>